<reference evidence="4 5" key="1">
    <citation type="journal article" date="2014" name="BMC Genomics">
        <title>Comparative genome sequencing reveals chemotype-specific gene clusters in the toxigenic black mold Stachybotrys.</title>
        <authorList>
            <person name="Semeiks J."/>
            <person name="Borek D."/>
            <person name="Otwinowski Z."/>
            <person name="Grishin N.V."/>
        </authorList>
    </citation>
    <scope>NUCLEOTIDE SEQUENCE [LARGE SCALE GENOMIC DNA]</scope>
    <source>
        <strain evidence="5">CBS 109288 / IBT 7711</strain>
    </source>
</reference>
<sequence>MASKSTVIVKNISPESTDDSIRDFFSFCGSIADLKITSEGETRTAEVTFEKETAAKTALLLNNTQLGSNHITVTGAGGDSDDAPQSPKNNTSRDTDEITQEEKPRARILAEYLAQGYVIGDAAITRAIDLDSKHGVSSRFLNTLQQLDSKYHATDRAKATDESYGITQRANTFLSGLSSYFEKATNTPTGKKIVQFYTDGSKQVQEVHAEARRLADLKKDEHGGSAYKAAGLEKVFGKEAIKPEDSAAAAASSTAGGQGFGTTESTPIVPTDPLPGVKGTDEKQRYA</sequence>
<dbReference type="Proteomes" id="UP000028045">
    <property type="component" value="Unassembled WGS sequence"/>
</dbReference>
<keyword evidence="5" id="KW-1185">Reference proteome</keyword>
<keyword evidence="1" id="KW-0694">RNA-binding</keyword>
<evidence type="ECO:0000313" key="4">
    <source>
        <dbReference type="EMBL" id="KEY67717.1"/>
    </source>
</evidence>
<protein>
    <recommendedName>
        <fullName evidence="3">RRM domain-containing protein</fullName>
    </recommendedName>
</protein>
<feature type="region of interest" description="Disordered" evidence="2">
    <location>
        <begin position="244"/>
        <end position="287"/>
    </location>
</feature>
<evidence type="ECO:0000256" key="2">
    <source>
        <dbReference type="SAM" id="MobiDB-lite"/>
    </source>
</evidence>
<feature type="domain" description="RRM" evidence="3">
    <location>
        <begin position="5"/>
        <end position="78"/>
    </location>
</feature>
<dbReference type="OrthoDB" id="7763451at2759"/>
<dbReference type="HOGENOM" id="CLU_074138_0_0_1"/>
<gene>
    <name evidence="4" type="ORF">S7711_03969</name>
</gene>
<dbReference type="GO" id="GO:0003723">
    <property type="term" value="F:RNA binding"/>
    <property type="evidence" value="ECO:0007669"/>
    <property type="project" value="UniProtKB-UniRule"/>
</dbReference>
<dbReference type="PANTHER" id="PTHR32343:SF10">
    <property type="entry name" value="RNA-BINDING REGION RNP-1 DOMAIN-CONTAINING PROTEIN"/>
    <property type="match status" value="1"/>
</dbReference>
<dbReference type="InterPro" id="IPR035979">
    <property type="entry name" value="RBD_domain_sf"/>
</dbReference>
<dbReference type="Pfam" id="PF00076">
    <property type="entry name" value="RRM_1"/>
    <property type="match status" value="1"/>
</dbReference>
<evidence type="ECO:0000256" key="1">
    <source>
        <dbReference type="PROSITE-ProRule" id="PRU00176"/>
    </source>
</evidence>
<dbReference type="PANTHER" id="PTHR32343">
    <property type="entry name" value="SERINE/ARGININE-RICH SPLICING FACTOR"/>
    <property type="match status" value="1"/>
</dbReference>
<dbReference type="InterPro" id="IPR000504">
    <property type="entry name" value="RRM_dom"/>
</dbReference>
<feature type="region of interest" description="Disordered" evidence="2">
    <location>
        <begin position="70"/>
        <end position="103"/>
    </location>
</feature>
<name>A0A084AQY8_STACB</name>
<feature type="compositionally biased region" description="Basic and acidic residues" evidence="2">
    <location>
        <begin position="91"/>
        <end position="103"/>
    </location>
</feature>
<accession>A0A084AQY8</accession>
<dbReference type="PROSITE" id="PS50102">
    <property type="entry name" value="RRM"/>
    <property type="match status" value="1"/>
</dbReference>
<evidence type="ECO:0000259" key="3">
    <source>
        <dbReference type="PROSITE" id="PS50102"/>
    </source>
</evidence>
<dbReference type="InterPro" id="IPR012677">
    <property type="entry name" value="Nucleotide-bd_a/b_plait_sf"/>
</dbReference>
<evidence type="ECO:0000313" key="5">
    <source>
        <dbReference type="Proteomes" id="UP000028045"/>
    </source>
</evidence>
<dbReference type="Gene3D" id="3.30.70.330">
    <property type="match status" value="1"/>
</dbReference>
<proteinExistence type="predicted"/>
<dbReference type="AlphaFoldDB" id="A0A084AQY8"/>
<dbReference type="SMART" id="SM00360">
    <property type="entry name" value="RRM"/>
    <property type="match status" value="1"/>
</dbReference>
<dbReference type="SUPFAM" id="SSF54928">
    <property type="entry name" value="RNA-binding domain, RBD"/>
    <property type="match status" value="1"/>
</dbReference>
<organism evidence="4 5">
    <name type="scientific">Stachybotrys chartarum (strain CBS 109288 / IBT 7711)</name>
    <name type="common">Toxic black mold</name>
    <name type="synonym">Stilbospora chartarum</name>
    <dbReference type="NCBI Taxonomy" id="1280523"/>
    <lineage>
        <taxon>Eukaryota</taxon>
        <taxon>Fungi</taxon>
        <taxon>Dikarya</taxon>
        <taxon>Ascomycota</taxon>
        <taxon>Pezizomycotina</taxon>
        <taxon>Sordariomycetes</taxon>
        <taxon>Hypocreomycetidae</taxon>
        <taxon>Hypocreales</taxon>
        <taxon>Stachybotryaceae</taxon>
        <taxon>Stachybotrys</taxon>
    </lineage>
</organism>
<feature type="compositionally biased region" description="Low complexity" evidence="2">
    <location>
        <begin position="246"/>
        <end position="255"/>
    </location>
</feature>
<dbReference type="EMBL" id="KL648605">
    <property type="protein sequence ID" value="KEY67717.1"/>
    <property type="molecule type" value="Genomic_DNA"/>
</dbReference>